<dbReference type="Proteomes" id="UP000594637">
    <property type="component" value="Chromosome"/>
</dbReference>
<reference evidence="15 16" key="1">
    <citation type="submission" date="2020-11" db="EMBL/GenBank/DDBJ databases">
        <title>Actinomyces sp. ZJ750.</title>
        <authorList>
            <person name="Zhou J."/>
        </authorList>
    </citation>
    <scope>NUCLEOTIDE SEQUENCE [LARGE SCALE GENOMIC DNA]</scope>
    <source>
        <strain evidence="15 16">ZJ750</strain>
    </source>
</reference>
<evidence type="ECO:0000256" key="9">
    <source>
        <dbReference type="ARBA" id="ARBA00023136"/>
    </source>
</evidence>
<dbReference type="GO" id="GO:0005886">
    <property type="term" value="C:plasma membrane"/>
    <property type="evidence" value="ECO:0007669"/>
    <property type="project" value="UniProtKB-SubCell"/>
</dbReference>
<dbReference type="InterPro" id="IPR003439">
    <property type="entry name" value="ABC_transporter-like_ATP-bd"/>
</dbReference>
<dbReference type="PROSITE" id="PS50893">
    <property type="entry name" value="ABC_TRANSPORTER_2"/>
    <property type="match status" value="1"/>
</dbReference>
<evidence type="ECO:0000256" key="2">
    <source>
        <dbReference type="ARBA" id="ARBA00022448"/>
    </source>
</evidence>
<dbReference type="InterPro" id="IPR011527">
    <property type="entry name" value="ABC1_TM_dom"/>
</dbReference>
<sequence>MSRTTPATAVSVPTTPGGTVPATTTPVPTRRELIGWLLRVTRPVLAPLLASTVCRVADLLLGVGLFALAAAAVVRTIAAIATGAALPGLWGIVGAMVAMSLVKAVLRYGEQFLGHFVAFKALELLRAEIFRALIPRAPRVMATARSGDLLARSTKDVDRIEVFFAHTFAPMVSAVIVPTTVLLVIGARASWALAGTVLPFLLAAILLVPLTGWRRSLRSSRESVAERAVLTQHVTDSVQGLAEVVGYGRTTERLAQMRELDDAVAAAGRAATGWASWRRGAVQLLVLAGPLAVLAVGAPAVEQGALGPVALAASAAAVLRLTETVRGVEEFAASLNASFASAERVYEVVHAPVEVPDGEIALPAAGAHEVVWEDVSYAYPGARAQALTGVSLTAAAGQWTCLVGVSGSGKTTLANLALRFDDPTGGRVLVDGHDLRELTADSLRREAALVSQRAHLFRASVAENVRLARPDATQAEVEEACRAAGVHDEVLAMEEGYETLIGERGASVSGGQRQRLSLARALLARPGVLVLDEFTSHLDPELEGRVRQAVRERLAGATVIEITHRLGRVGEADRVVVLDSGRVAQEGAPEALLAVDGPLRRLRERETV</sequence>
<accession>A0A7T0LK93</accession>
<dbReference type="GO" id="GO:0034040">
    <property type="term" value="F:ATPase-coupled lipid transmembrane transporter activity"/>
    <property type="evidence" value="ECO:0007669"/>
    <property type="project" value="TreeGrafter"/>
</dbReference>
<keyword evidence="16" id="KW-1185">Reference proteome</keyword>
<feature type="transmembrane region" description="Helical" evidence="12">
    <location>
        <begin position="191"/>
        <end position="213"/>
    </location>
</feature>
<organism evidence="15 16">
    <name type="scientific">Actinomyces respiraculi</name>
    <dbReference type="NCBI Taxonomy" id="2744574"/>
    <lineage>
        <taxon>Bacteria</taxon>
        <taxon>Bacillati</taxon>
        <taxon>Actinomycetota</taxon>
        <taxon>Actinomycetes</taxon>
        <taxon>Actinomycetales</taxon>
        <taxon>Actinomycetaceae</taxon>
        <taxon>Actinomyces</taxon>
    </lineage>
</organism>
<dbReference type="NCBIfam" id="TIGR02868">
    <property type="entry name" value="CydC"/>
    <property type="match status" value="1"/>
</dbReference>
<dbReference type="Gene3D" id="1.20.1560.10">
    <property type="entry name" value="ABC transporter type 1, transmembrane domain"/>
    <property type="match status" value="1"/>
</dbReference>
<dbReference type="SMART" id="SM00382">
    <property type="entry name" value="AAA"/>
    <property type="match status" value="1"/>
</dbReference>
<evidence type="ECO:0000256" key="1">
    <source>
        <dbReference type="ARBA" id="ARBA00004429"/>
    </source>
</evidence>
<dbReference type="GO" id="GO:0016887">
    <property type="term" value="F:ATP hydrolysis activity"/>
    <property type="evidence" value="ECO:0007669"/>
    <property type="project" value="InterPro"/>
</dbReference>
<dbReference type="PANTHER" id="PTHR24221">
    <property type="entry name" value="ATP-BINDING CASSETTE SUB-FAMILY B"/>
    <property type="match status" value="1"/>
</dbReference>
<evidence type="ECO:0000256" key="6">
    <source>
        <dbReference type="ARBA" id="ARBA00022741"/>
    </source>
</evidence>
<evidence type="ECO:0000259" key="13">
    <source>
        <dbReference type="PROSITE" id="PS50893"/>
    </source>
</evidence>
<dbReference type="FunFam" id="3.40.50.300:FF:000221">
    <property type="entry name" value="Multidrug ABC transporter ATP-binding protein"/>
    <property type="match status" value="1"/>
</dbReference>
<keyword evidence="2" id="KW-0813">Transport</keyword>
<evidence type="ECO:0000256" key="10">
    <source>
        <dbReference type="ARBA" id="ARBA00023455"/>
    </source>
</evidence>
<keyword evidence="5 12" id="KW-0812">Transmembrane</keyword>
<keyword evidence="6" id="KW-0547">Nucleotide-binding</keyword>
<dbReference type="Gene3D" id="3.40.50.300">
    <property type="entry name" value="P-loop containing nucleotide triphosphate hydrolases"/>
    <property type="match status" value="1"/>
</dbReference>
<dbReference type="EMBL" id="CP063989">
    <property type="protein sequence ID" value="QPL05220.1"/>
    <property type="molecule type" value="Genomic_DNA"/>
</dbReference>
<evidence type="ECO:0000256" key="7">
    <source>
        <dbReference type="ARBA" id="ARBA00022840"/>
    </source>
</evidence>
<keyword evidence="9 12" id="KW-0472">Membrane</keyword>
<dbReference type="GO" id="GO:0140359">
    <property type="term" value="F:ABC-type transporter activity"/>
    <property type="evidence" value="ECO:0007669"/>
    <property type="project" value="InterPro"/>
</dbReference>
<dbReference type="AlphaFoldDB" id="A0A7T0LK93"/>
<dbReference type="Pfam" id="PF00664">
    <property type="entry name" value="ABC_membrane"/>
    <property type="match status" value="1"/>
</dbReference>
<dbReference type="SUPFAM" id="SSF90123">
    <property type="entry name" value="ABC transporter transmembrane region"/>
    <property type="match status" value="1"/>
</dbReference>
<keyword evidence="7" id="KW-0067">ATP-binding</keyword>
<comment type="subcellular location">
    <subcellularLocation>
        <location evidence="1">Cell inner membrane</location>
        <topology evidence="1">Multi-pass membrane protein</topology>
    </subcellularLocation>
</comment>
<feature type="domain" description="ABC transporter" evidence="13">
    <location>
        <begin position="370"/>
        <end position="605"/>
    </location>
</feature>
<evidence type="ECO:0000256" key="11">
    <source>
        <dbReference type="SAM" id="MobiDB-lite"/>
    </source>
</evidence>
<dbReference type="KEGG" id="arep:ID810_10945"/>
<dbReference type="PANTHER" id="PTHR24221:SF654">
    <property type="entry name" value="ATP-BINDING CASSETTE SUB-FAMILY B MEMBER 6"/>
    <property type="match status" value="1"/>
</dbReference>
<dbReference type="InterPro" id="IPR027417">
    <property type="entry name" value="P-loop_NTPase"/>
</dbReference>
<evidence type="ECO:0000313" key="15">
    <source>
        <dbReference type="EMBL" id="QPL05220.1"/>
    </source>
</evidence>
<keyword evidence="3" id="KW-1003">Cell membrane</keyword>
<proteinExistence type="inferred from homology"/>
<evidence type="ECO:0000256" key="5">
    <source>
        <dbReference type="ARBA" id="ARBA00022692"/>
    </source>
</evidence>
<dbReference type="SUPFAM" id="SSF52540">
    <property type="entry name" value="P-loop containing nucleoside triphosphate hydrolases"/>
    <property type="match status" value="1"/>
</dbReference>
<feature type="transmembrane region" description="Helical" evidence="12">
    <location>
        <begin position="59"/>
        <end position="81"/>
    </location>
</feature>
<evidence type="ECO:0000259" key="14">
    <source>
        <dbReference type="PROSITE" id="PS50929"/>
    </source>
</evidence>
<feature type="transmembrane region" description="Helical" evidence="12">
    <location>
        <begin position="162"/>
        <end position="185"/>
    </location>
</feature>
<feature type="region of interest" description="Disordered" evidence="11">
    <location>
        <begin position="1"/>
        <end position="24"/>
    </location>
</feature>
<dbReference type="RefSeq" id="WP_166857262.1">
    <property type="nucleotide sequence ID" value="NZ_CP063989.1"/>
</dbReference>
<evidence type="ECO:0000256" key="12">
    <source>
        <dbReference type="SAM" id="Phobius"/>
    </source>
</evidence>
<keyword evidence="4" id="KW-0997">Cell inner membrane</keyword>
<dbReference type="PROSITE" id="PS50929">
    <property type="entry name" value="ABC_TM1F"/>
    <property type="match status" value="1"/>
</dbReference>
<evidence type="ECO:0000256" key="3">
    <source>
        <dbReference type="ARBA" id="ARBA00022475"/>
    </source>
</evidence>
<feature type="transmembrane region" description="Helical" evidence="12">
    <location>
        <begin position="87"/>
        <end position="106"/>
    </location>
</feature>
<evidence type="ECO:0000256" key="4">
    <source>
        <dbReference type="ARBA" id="ARBA00022519"/>
    </source>
</evidence>
<protein>
    <submittedName>
        <fullName evidence="15">Thiol reductant ABC exporter subunit CydC</fullName>
    </submittedName>
</protein>
<feature type="domain" description="ABC transmembrane type-1" evidence="14">
    <location>
        <begin position="59"/>
        <end position="337"/>
    </location>
</feature>
<dbReference type="InterPro" id="IPR003593">
    <property type="entry name" value="AAA+_ATPase"/>
</dbReference>
<dbReference type="InterPro" id="IPR017871">
    <property type="entry name" value="ABC_transporter-like_CS"/>
</dbReference>
<dbReference type="GO" id="GO:0034775">
    <property type="term" value="P:glutathione transmembrane transport"/>
    <property type="evidence" value="ECO:0007669"/>
    <property type="project" value="InterPro"/>
</dbReference>
<dbReference type="PROSITE" id="PS00211">
    <property type="entry name" value="ABC_TRANSPORTER_1"/>
    <property type="match status" value="1"/>
</dbReference>
<evidence type="ECO:0000313" key="16">
    <source>
        <dbReference type="Proteomes" id="UP000594637"/>
    </source>
</evidence>
<name>A0A7T0LK93_9ACTO</name>
<gene>
    <name evidence="15" type="primary">cydC</name>
    <name evidence="15" type="ORF">ID810_10945</name>
</gene>
<dbReference type="Pfam" id="PF00005">
    <property type="entry name" value="ABC_tran"/>
    <property type="match status" value="1"/>
</dbReference>
<dbReference type="InterPro" id="IPR014223">
    <property type="entry name" value="ABC_CydC/D"/>
</dbReference>
<comment type="similarity">
    <text evidence="10">Belongs to the ABC transporter superfamily. Siderophore-Fe(3+) uptake transporter (SIUT) (TC 3.A.1.21) family.</text>
</comment>
<dbReference type="GO" id="GO:0005524">
    <property type="term" value="F:ATP binding"/>
    <property type="evidence" value="ECO:0007669"/>
    <property type="project" value="UniProtKB-KW"/>
</dbReference>
<dbReference type="InterPro" id="IPR036640">
    <property type="entry name" value="ABC1_TM_sf"/>
</dbReference>
<dbReference type="InterPro" id="IPR039421">
    <property type="entry name" value="Type_1_exporter"/>
</dbReference>
<dbReference type="GO" id="GO:0045454">
    <property type="term" value="P:cell redox homeostasis"/>
    <property type="evidence" value="ECO:0007669"/>
    <property type="project" value="InterPro"/>
</dbReference>
<evidence type="ECO:0000256" key="8">
    <source>
        <dbReference type="ARBA" id="ARBA00022989"/>
    </source>
</evidence>
<keyword evidence="8 12" id="KW-1133">Transmembrane helix</keyword>